<dbReference type="Gene3D" id="3.10.20.550">
    <property type="entry name" value="ASAP complex, SAP18 subunit"/>
    <property type="match status" value="1"/>
</dbReference>
<comment type="similarity">
    <text evidence="1">Belongs to the SAP18 family.</text>
</comment>
<gene>
    <name evidence="2" type="ORF">G6O67_006459</name>
</gene>
<dbReference type="PANTHER" id="PTHR13082">
    <property type="entry name" value="SAP18"/>
    <property type="match status" value="1"/>
</dbReference>
<dbReference type="AlphaFoldDB" id="A0A8H4LVQ0"/>
<organism evidence="2 3">
    <name type="scientific">Ophiocordyceps sinensis</name>
    <dbReference type="NCBI Taxonomy" id="72228"/>
    <lineage>
        <taxon>Eukaryota</taxon>
        <taxon>Fungi</taxon>
        <taxon>Dikarya</taxon>
        <taxon>Ascomycota</taxon>
        <taxon>Pezizomycotina</taxon>
        <taxon>Sordariomycetes</taxon>
        <taxon>Hypocreomycetidae</taxon>
        <taxon>Hypocreales</taxon>
        <taxon>Ophiocordycipitaceae</taxon>
        <taxon>Ophiocordyceps</taxon>
    </lineage>
</organism>
<evidence type="ECO:0008006" key="4">
    <source>
        <dbReference type="Google" id="ProtNLM"/>
    </source>
</evidence>
<dbReference type="GO" id="GO:0005634">
    <property type="term" value="C:nucleus"/>
    <property type="evidence" value="ECO:0007669"/>
    <property type="project" value="TreeGrafter"/>
</dbReference>
<evidence type="ECO:0000313" key="3">
    <source>
        <dbReference type="Proteomes" id="UP000557566"/>
    </source>
</evidence>
<keyword evidence="3" id="KW-1185">Reference proteome</keyword>
<sequence length="128" mass="13872">MSSTSGDSDGHLPAPFLVYLVYRTGAFHRPEDFIPTSLPPHISIYTWPSCTLSELAMELAAAKPSALPYPAVGTRLAFQLVYPDLRNAALVNEASPQYAVKDLGSIVIGQALRGGSQRLGERWVTRVS</sequence>
<comment type="caution">
    <text evidence="2">The sequence shown here is derived from an EMBL/GenBank/DDBJ whole genome shotgun (WGS) entry which is preliminary data.</text>
</comment>
<name>A0A8H4LVQ0_9HYPO</name>
<dbReference type="Proteomes" id="UP000557566">
    <property type="component" value="Unassembled WGS sequence"/>
</dbReference>
<dbReference type="OrthoDB" id="440566at2759"/>
<evidence type="ECO:0000313" key="2">
    <source>
        <dbReference type="EMBL" id="KAF4506369.1"/>
    </source>
</evidence>
<dbReference type="EMBL" id="JAAVMX010000007">
    <property type="protein sequence ID" value="KAF4506369.1"/>
    <property type="molecule type" value="Genomic_DNA"/>
</dbReference>
<protein>
    <recommendedName>
        <fullName evidence="4">Sin3 associated polypeptide p18</fullName>
    </recommendedName>
</protein>
<dbReference type="Pfam" id="PF06487">
    <property type="entry name" value="SAP18"/>
    <property type="match status" value="1"/>
</dbReference>
<dbReference type="InterPro" id="IPR010516">
    <property type="entry name" value="SAP18"/>
</dbReference>
<reference evidence="2 3" key="1">
    <citation type="journal article" date="2020" name="Genome Biol. Evol.">
        <title>A new high-quality draft genome assembly of the Chinese cordyceps Ophiocordyceps sinensis.</title>
        <authorList>
            <person name="Shu R."/>
            <person name="Zhang J."/>
            <person name="Meng Q."/>
            <person name="Zhang H."/>
            <person name="Zhou G."/>
            <person name="Li M."/>
            <person name="Wu P."/>
            <person name="Zhao Y."/>
            <person name="Chen C."/>
            <person name="Qin Q."/>
        </authorList>
    </citation>
    <scope>NUCLEOTIDE SEQUENCE [LARGE SCALE GENOMIC DNA]</scope>
    <source>
        <strain evidence="2 3">IOZ07</strain>
    </source>
</reference>
<proteinExistence type="inferred from homology"/>
<dbReference type="PANTHER" id="PTHR13082:SF0">
    <property type="entry name" value="HISTONE DEACETYLASE COMPLEX SUBUNIT SAP18"/>
    <property type="match status" value="1"/>
</dbReference>
<accession>A0A8H4LVQ0</accession>
<evidence type="ECO:0000256" key="1">
    <source>
        <dbReference type="ARBA" id="ARBA00009143"/>
    </source>
</evidence>
<dbReference type="InterPro" id="IPR042534">
    <property type="entry name" value="SAP18_sf"/>
</dbReference>